<name>A0A4Y2JP85_ARAVE</name>
<sequence>MLRIYVFLNSKVSSYLKTFLRQKVHRSEDFEAMDIKDLKKIERNKPKQVPSSKCQQEQRVYQSTKIHWEMITNYKIRADANRRPIKEGSRSGDAQEIKKKIAAHPKQIGVNIEECISWRLTTGKTKWQEAKPNRRLHLYRGT</sequence>
<gene>
    <name evidence="1" type="ORF">AVEN_166668_1</name>
</gene>
<keyword evidence="2" id="KW-1185">Reference proteome</keyword>
<dbReference type="Proteomes" id="UP000499080">
    <property type="component" value="Unassembled WGS sequence"/>
</dbReference>
<dbReference type="EMBL" id="BGPR01003719">
    <property type="protein sequence ID" value="GBM91625.1"/>
    <property type="molecule type" value="Genomic_DNA"/>
</dbReference>
<evidence type="ECO:0000313" key="2">
    <source>
        <dbReference type="Proteomes" id="UP000499080"/>
    </source>
</evidence>
<dbReference type="AlphaFoldDB" id="A0A4Y2JP85"/>
<reference evidence="1 2" key="1">
    <citation type="journal article" date="2019" name="Sci. Rep.">
        <title>Orb-weaving spider Araneus ventricosus genome elucidates the spidroin gene catalogue.</title>
        <authorList>
            <person name="Kono N."/>
            <person name="Nakamura H."/>
            <person name="Ohtoshi R."/>
            <person name="Moran D.A.P."/>
            <person name="Shinohara A."/>
            <person name="Yoshida Y."/>
            <person name="Fujiwara M."/>
            <person name="Mori M."/>
            <person name="Tomita M."/>
            <person name="Arakawa K."/>
        </authorList>
    </citation>
    <scope>NUCLEOTIDE SEQUENCE [LARGE SCALE GENOMIC DNA]</scope>
</reference>
<accession>A0A4Y2JP85</accession>
<proteinExistence type="predicted"/>
<comment type="caution">
    <text evidence="1">The sequence shown here is derived from an EMBL/GenBank/DDBJ whole genome shotgun (WGS) entry which is preliminary data.</text>
</comment>
<organism evidence="1 2">
    <name type="scientific">Araneus ventricosus</name>
    <name type="common">Orbweaver spider</name>
    <name type="synonym">Epeira ventricosa</name>
    <dbReference type="NCBI Taxonomy" id="182803"/>
    <lineage>
        <taxon>Eukaryota</taxon>
        <taxon>Metazoa</taxon>
        <taxon>Ecdysozoa</taxon>
        <taxon>Arthropoda</taxon>
        <taxon>Chelicerata</taxon>
        <taxon>Arachnida</taxon>
        <taxon>Araneae</taxon>
        <taxon>Araneomorphae</taxon>
        <taxon>Entelegynae</taxon>
        <taxon>Araneoidea</taxon>
        <taxon>Araneidae</taxon>
        <taxon>Araneus</taxon>
    </lineage>
</organism>
<protein>
    <submittedName>
        <fullName evidence="1">Uncharacterized protein</fullName>
    </submittedName>
</protein>
<evidence type="ECO:0000313" key="1">
    <source>
        <dbReference type="EMBL" id="GBM91625.1"/>
    </source>
</evidence>